<proteinExistence type="predicted"/>
<protein>
    <submittedName>
        <fullName evidence="7">YitT family protein</fullName>
    </submittedName>
</protein>
<sequence>MSSGAPAAEGASSPVQRHAWYDDAQALLIGTLFVSLGLLMFRHVGLMTGGTVGLALLVKFASGWAFGPVFFAINLPFYWLAWKRMGLRFTVKTLTAVSLLALLSETLPQWISLQAIHPVFAALVGGLLIGTGFIILFRHKASLGGLNMLVLWLQDRFGWRAGVVQMALDALILLAAWPWVDAQRLALSVLAAVAMNVALAVNHKPGRYIAF</sequence>
<feature type="transmembrane region" description="Helical" evidence="6">
    <location>
        <begin position="94"/>
        <end position="113"/>
    </location>
</feature>
<feature type="transmembrane region" description="Helical" evidence="6">
    <location>
        <begin position="119"/>
        <end position="137"/>
    </location>
</feature>
<dbReference type="PANTHER" id="PTHR33545">
    <property type="entry name" value="UPF0750 MEMBRANE PROTEIN YITT-RELATED"/>
    <property type="match status" value="1"/>
</dbReference>
<dbReference type="EMBL" id="JBBUTI010000014">
    <property type="protein sequence ID" value="MEK8048221.1"/>
    <property type="molecule type" value="Genomic_DNA"/>
</dbReference>
<dbReference type="Proteomes" id="UP001379945">
    <property type="component" value="Unassembled WGS sequence"/>
</dbReference>
<keyword evidence="3 6" id="KW-0812">Transmembrane</keyword>
<name>A0ABU9C8K6_9BURK</name>
<dbReference type="RefSeq" id="WP_341400529.1">
    <property type="nucleotide sequence ID" value="NZ_JBBUTI010000014.1"/>
</dbReference>
<evidence type="ECO:0000256" key="4">
    <source>
        <dbReference type="ARBA" id="ARBA00022989"/>
    </source>
</evidence>
<accession>A0ABU9C8K6</accession>
<evidence type="ECO:0000313" key="8">
    <source>
        <dbReference type="Proteomes" id="UP001379945"/>
    </source>
</evidence>
<keyword evidence="5 6" id="KW-0472">Membrane</keyword>
<evidence type="ECO:0000256" key="3">
    <source>
        <dbReference type="ARBA" id="ARBA00022692"/>
    </source>
</evidence>
<dbReference type="Pfam" id="PF02588">
    <property type="entry name" value="YitT_membrane"/>
    <property type="match status" value="1"/>
</dbReference>
<keyword evidence="2" id="KW-1003">Cell membrane</keyword>
<comment type="caution">
    <text evidence="7">The sequence shown here is derived from an EMBL/GenBank/DDBJ whole genome shotgun (WGS) entry which is preliminary data.</text>
</comment>
<evidence type="ECO:0000256" key="5">
    <source>
        <dbReference type="ARBA" id="ARBA00023136"/>
    </source>
</evidence>
<gene>
    <name evidence="7" type="ORF">AACH00_17850</name>
</gene>
<dbReference type="PANTHER" id="PTHR33545:SF5">
    <property type="entry name" value="UPF0750 MEMBRANE PROTEIN YITT"/>
    <property type="match status" value="1"/>
</dbReference>
<evidence type="ECO:0000256" key="6">
    <source>
        <dbReference type="SAM" id="Phobius"/>
    </source>
</evidence>
<feature type="transmembrane region" description="Helical" evidence="6">
    <location>
        <begin position="157"/>
        <end position="179"/>
    </location>
</feature>
<evidence type="ECO:0000313" key="7">
    <source>
        <dbReference type="EMBL" id="MEK8048221.1"/>
    </source>
</evidence>
<organism evidence="7 8">
    <name type="scientific">Ideonella margarita</name>
    <dbReference type="NCBI Taxonomy" id="2984191"/>
    <lineage>
        <taxon>Bacteria</taxon>
        <taxon>Pseudomonadati</taxon>
        <taxon>Pseudomonadota</taxon>
        <taxon>Betaproteobacteria</taxon>
        <taxon>Burkholderiales</taxon>
        <taxon>Sphaerotilaceae</taxon>
        <taxon>Ideonella</taxon>
    </lineage>
</organism>
<evidence type="ECO:0000256" key="1">
    <source>
        <dbReference type="ARBA" id="ARBA00004651"/>
    </source>
</evidence>
<dbReference type="InterPro" id="IPR003740">
    <property type="entry name" value="YitT"/>
</dbReference>
<feature type="transmembrane region" description="Helical" evidence="6">
    <location>
        <begin position="185"/>
        <end position="202"/>
    </location>
</feature>
<feature type="transmembrane region" description="Helical" evidence="6">
    <location>
        <begin position="64"/>
        <end position="82"/>
    </location>
</feature>
<reference evidence="7 8" key="1">
    <citation type="submission" date="2024-04" db="EMBL/GenBank/DDBJ databases">
        <title>Novel species of the genus Ideonella isolated from streams.</title>
        <authorList>
            <person name="Lu H."/>
        </authorList>
    </citation>
    <scope>NUCLEOTIDE SEQUENCE [LARGE SCALE GENOMIC DNA]</scope>
    <source>
        <strain evidence="7 8">LYT19W</strain>
    </source>
</reference>
<evidence type="ECO:0000256" key="2">
    <source>
        <dbReference type="ARBA" id="ARBA00022475"/>
    </source>
</evidence>
<feature type="transmembrane region" description="Helical" evidence="6">
    <location>
        <begin position="26"/>
        <end position="44"/>
    </location>
</feature>
<keyword evidence="8" id="KW-1185">Reference proteome</keyword>
<comment type="subcellular location">
    <subcellularLocation>
        <location evidence="1">Cell membrane</location>
        <topology evidence="1">Multi-pass membrane protein</topology>
    </subcellularLocation>
</comment>
<keyword evidence="4 6" id="KW-1133">Transmembrane helix</keyword>
<dbReference type="InterPro" id="IPR051461">
    <property type="entry name" value="UPF0750_membrane"/>
</dbReference>